<dbReference type="Proteomes" id="UP000441455">
    <property type="component" value="Unassembled WGS sequence"/>
</dbReference>
<dbReference type="InterPro" id="IPR008727">
    <property type="entry name" value="PAAR_motif"/>
</dbReference>
<dbReference type="Pfam" id="PF05488">
    <property type="entry name" value="PAAR_motif"/>
    <property type="match status" value="1"/>
</dbReference>
<dbReference type="CDD" id="cd14737">
    <property type="entry name" value="PAAR_1"/>
    <property type="match status" value="1"/>
</dbReference>
<dbReference type="EMBL" id="VULN01000009">
    <property type="protein sequence ID" value="MSS82371.1"/>
    <property type="molecule type" value="Genomic_DNA"/>
</dbReference>
<dbReference type="OrthoDB" id="9807902at2"/>
<evidence type="ECO:0000313" key="2">
    <source>
        <dbReference type="Proteomes" id="UP000441455"/>
    </source>
</evidence>
<dbReference type="Gene3D" id="2.60.200.60">
    <property type="match status" value="1"/>
</dbReference>
<organism evidence="1 2">
    <name type="scientific">Acidaminococcus fermentans</name>
    <dbReference type="NCBI Taxonomy" id="905"/>
    <lineage>
        <taxon>Bacteria</taxon>
        <taxon>Bacillati</taxon>
        <taxon>Bacillota</taxon>
        <taxon>Negativicutes</taxon>
        <taxon>Acidaminococcales</taxon>
        <taxon>Acidaminococcaceae</taxon>
        <taxon>Acidaminococcus</taxon>
    </lineage>
</organism>
<protein>
    <recommendedName>
        <fullName evidence="3">PAAR repeat-containing protein</fullName>
    </recommendedName>
</protein>
<evidence type="ECO:0008006" key="3">
    <source>
        <dbReference type="Google" id="ProtNLM"/>
    </source>
</evidence>
<evidence type="ECO:0000313" key="1">
    <source>
        <dbReference type="EMBL" id="MSS82371.1"/>
    </source>
</evidence>
<reference evidence="1 2" key="1">
    <citation type="submission" date="2019-08" db="EMBL/GenBank/DDBJ databases">
        <title>In-depth cultivation of the pig gut microbiome towards novel bacterial diversity and tailored functional studies.</title>
        <authorList>
            <person name="Wylensek D."/>
            <person name="Hitch T.C.A."/>
            <person name="Clavel T."/>
        </authorList>
    </citation>
    <scope>NUCLEOTIDE SEQUENCE [LARGE SCALE GENOMIC DNA]</scope>
    <source>
        <strain evidence="1 2">WCA-389-WT-5B</strain>
    </source>
</reference>
<sequence>MPAATRLGDLDSGHDSCAPTALASASENVLINGKGAGRLGDSYKPHGCKDHPAHVGFISGGSSTVTINGKAAARVGDAVSCGGTVAQGSGNVTIGG</sequence>
<accession>A0A6N7VZ11</accession>
<proteinExistence type="predicted"/>
<gene>
    <name evidence="1" type="ORF">FX155_07165</name>
</gene>
<dbReference type="AlphaFoldDB" id="A0A6N7VZ11"/>
<dbReference type="RefSeq" id="WP_154488237.1">
    <property type="nucleotide sequence ID" value="NZ_VULN01000009.1"/>
</dbReference>
<comment type="caution">
    <text evidence="1">The sequence shown here is derived from an EMBL/GenBank/DDBJ whole genome shotgun (WGS) entry which is preliminary data.</text>
</comment>
<name>A0A6N7VZ11_ACIFE</name>